<comment type="caution">
    <text evidence="1">The sequence shown here is derived from an EMBL/GenBank/DDBJ whole genome shotgun (WGS) entry which is preliminary data.</text>
</comment>
<keyword evidence="2" id="KW-1185">Reference proteome</keyword>
<evidence type="ECO:0000313" key="1">
    <source>
        <dbReference type="EMBL" id="MCY1075806.1"/>
    </source>
</evidence>
<organism evidence="1 2">
    <name type="scientific">Archangium lansingense</name>
    <dbReference type="NCBI Taxonomy" id="2995310"/>
    <lineage>
        <taxon>Bacteria</taxon>
        <taxon>Pseudomonadati</taxon>
        <taxon>Myxococcota</taxon>
        <taxon>Myxococcia</taxon>
        <taxon>Myxococcales</taxon>
        <taxon>Cystobacterineae</taxon>
        <taxon>Archangiaceae</taxon>
        <taxon>Archangium</taxon>
    </lineage>
</organism>
<accession>A0ABT4A2H4</accession>
<proteinExistence type="predicted"/>
<dbReference type="EMBL" id="JAPNKA010000001">
    <property type="protein sequence ID" value="MCY1075806.1"/>
    <property type="molecule type" value="Genomic_DNA"/>
</dbReference>
<name>A0ABT4A2H4_9BACT</name>
<sequence length="63" mass="6757">MVTFHISYELGNGQNDSWYHGIGNRMGCSPERGQGQAQAGAALGPILRLKRAPEVPSKVSDDS</sequence>
<gene>
    <name evidence="1" type="ORF">OV287_15130</name>
</gene>
<dbReference type="Proteomes" id="UP001207654">
    <property type="component" value="Unassembled WGS sequence"/>
</dbReference>
<protein>
    <submittedName>
        <fullName evidence="1">Uncharacterized protein</fullName>
    </submittedName>
</protein>
<reference evidence="1 2" key="1">
    <citation type="submission" date="2022-11" db="EMBL/GenBank/DDBJ databases">
        <title>Minimal conservation of predation-associated metabolite biosynthetic gene clusters underscores biosynthetic potential of Myxococcota including descriptions for ten novel species: Archangium lansinium sp. nov., Myxococcus landrumus sp. nov., Nannocystis bai.</title>
        <authorList>
            <person name="Ahearne A."/>
            <person name="Stevens C."/>
            <person name="Phillips K."/>
        </authorList>
    </citation>
    <scope>NUCLEOTIDE SEQUENCE [LARGE SCALE GENOMIC DNA]</scope>
    <source>
        <strain evidence="1 2">MIWBW</strain>
    </source>
</reference>
<evidence type="ECO:0000313" key="2">
    <source>
        <dbReference type="Proteomes" id="UP001207654"/>
    </source>
</evidence>
<dbReference type="RefSeq" id="WP_267534720.1">
    <property type="nucleotide sequence ID" value="NZ_JAPNKA010000001.1"/>
</dbReference>